<proteinExistence type="predicted"/>
<protein>
    <submittedName>
        <fullName evidence="1">Uncharacterized protein</fullName>
    </submittedName>
</protein>
<evidence type="ECO:0000313" key="1">
    <source>
        <dbReference type="EMBL" id="KAJ1968695.1"/>
    </source>
</evidence>
<comment type="caution">
    <text evidence="1">The sequence shown here is derived from an EMBL/GenBank/DDBJ whole genome shotgun (WGS) entry which is preliminary data.</text>
</comment>
<dbReference type="OrthoDB" id="10330686at2759"/>
<reference evidence="1" key="1">
    <citation type="submission" date="2022-07" db="EMBL/GenBank/DDBJ databases">
        <title>Phylogenomic reconstructions and comparative analyses of Kickxellomycotina fungi.</title>
        <authorList>
            <person name="Reynolds N.K."/>
            <person name="Stajich J.E."/>
            <person name="Barry K."/>
            <person name="Grigoriev I.V."/>
            <person name="Crous P."/>
            <person name="Smith M.E."/>
        </authorList>
    </citation>
    <scope>NUCLEOTIDE SEQUENCE</scope>
    <source>
        <strain evidence="1">RSA 1196</strain>
    </source>
</reference>
<organism evidence="1 2">
    <name type="scientific">Dispira parvispora</name>
    <dbReference type="NCBI Taxonomy" id="1520584"/>
    <lineage>
        <taxon>Eukaryota</taxon>
        <taxon>Fungi</taxon>
        <taxon>Fungi incertae sedis</taxon>
        <taxon>Zoopagomycota</taxon>
        <taxon>Kickxellomycotina</taxon>
        <taxon>Dimargaritomycetes</taxon>
        <taxon>Dimargaritales</taxon>
        <taxon>Dimargaritaceae</taxon>
        <taxon>Dispira</taxon>
    </lineage>
</organism>
<keyword evidence="2" id="KW-1185">Reference proteome</keyword>
<dbReference type="Proteomes" id="UP001150925">
    <property type="component" value="Unassembled WGS sequence"/>
</dbReference>
<gene>
    <name evidence="1" type="ORF">IWQ62_001083</name>
</gene>
<dbReference type="EMBL" id="JANBPY010000147">
    <property type="protein sequence ID" value="KAJ1968695.1"/>
    <property type="molecule type" value="Genomic_DNA"/>
</dbReference>
<evidence type="ECO:0000313" key="2">
    <source>
        <dbReference type="Proteomes" id="UP001150925"/>
    </source>
</evidence>
<name>A0A9W8E9H0_9FUNG</name>
<dbReference type="AlphaFoldDB" id="A0A9W8E9H0"/>
<sequence length="895" mass="101057">MPPEPIREDLVSTFHNALRNSQSLTQSLVFRTLIAKGNGTTQQNNQPTPQPEATAKFVEPTQLPVSTLSQDSPPVNTPWQAALTQQLREDKLTRARQPRPPTRAQSFTTIQDIIADRLPLHDDLEDSMAAFDSLETGQNTFLALHGPWPTPSALWNWYHPEDVGGVTLTRLLGQYVTELPEDAIPQLVHRLATQGEYSTLLNSFGVTSHGHWTVQWELINDILERLDKPRQKVFYSSLVQTRLNQGEYTGDLTHPSSQGDAFPYELRTALNQLQTLDTGDYDEVSTLLVQKFRKLTFGYPVETWLQTVKETLSKPSITPVALRLMQQLGIAPLAMTPISDVRATSFWLHVLYQAAKSLSMEVIAPMDFNSLARLVQLTVTSVMPNTTKGTVTGDSDHHTPLLSLHEFIGFVVVPGLTLATYRTHHAFYLYSLATLAALADYIRYEFLPQSITDTWEALVHATSAGQRSVYLVSAFMAHDIETILLNTLEILLWAPQCDGRRFIRHNHYLRPVTTLLIYLSLQKSISVYPNRSTVSETLAKLHNTLNRQDYRRVVYLYDSIHIIQEANPEWKLSWSIPLPSRLFELLDISRAKCFIEWTGPNEAADTLMDDGEDTWTNSSSAVTYPDAVVESNRPDRPAELLLAMIEICQLSAQAASAMWHPMHRYLEAHGSIILQWLPTALVLHCAKLSETEGIQILQAIREPGGLLAYLPTVNGYDHQSPAAIHSLRFCALLLDTLRCGLSPSLHLTVETSEWYRPLLQSLQDSMNNTVKDMVHWGDEENPQPVTCMRYFCHLLSDLIGYWKGYQLSVDIASTEQSMSNEGMTALRFNEEQMELLIFRVTEQLEHHLQLPTTKSFLKSSNWPGDLQEMMENVRSELKDYKASSSLCAKLDALLG</sequence>
<accession>A0A9W8E9H0</accession>